<evidence type="ECO:0000256" key="5">
    <source>
        <dbReference type="SAM" id="Phobius"/>
    </source>
</evidence>
<dbReference type="Gene3D" id="1.50.10.10">
    <property type="match status" value="1"/>
</dbReference>
<dbReference type="EMBL" id="OVEO01000005">
    <property type="protein sequence ID" value="SPQ96449.1"/>
    <property type="molecule type" value="Genomic_DNA"/>
</dbReference>
<dbReference type="SUPFAM" id="SSF48208">
    <property type="entry name" value="Six-hairpin glycosidases"/>
    <property type="match status" value="1"/>
</dbReference>
<name>A0A3P3Y8G2_PLABS</name>
<keyword evidence="3 4" id="KW-0326">Glycosidase</keyword>
<dbReference type="AlphaFoldDB" id="A0A3P3Y8G2"/>
<dbReference type="GO" id="GO:0004555">
    <property type="term" value="F:alpha,alpha-trehalase activity"/>
    <property type="evidence" value="ECO:0007669"/>
    <property type="project" value="UniProtKB-EC"/>
</dbReference>
<evidence type="ECO:0000313" key="7">
    <source>
        <dbReference type="Proteomes" id="UP000290189"/>
    </source>
</evidence>
<reference evidence="6 7" key="1">
    <citation type="submission" date="2018-03" db="EMBL/GenBank/DDBJ databases">
        <authorList>
            <person name="Fogelqvist J."/>
        </authorList>
    </citation>
    <scope>NUCLEOTIDE SEQUENCE [LARGE SCALE GENOMIC DNA]</scope>
</reference>
<dbReference type="PANTHER" id="PTHR23403">
    <property type="entry name" value="TREHALASE"/>
    <property type="match status" value="1"/>
</dbReference>
<dbReference type="InterPro" id="IPR012341">
    <property type="entry name" value="6hp_glycosidase-like_sf"/>
</dbReference>
<sequence length="638" mass="71483">MAVTDAIVGDSVAAASDEMDRALHGGEDDEVHVELLAPRPCPISPSVQRRRPLSAPAASSLWLTLAGTTLVVVVMTLVATHLPSTQKTTSAMTSAIDSDPDACDVFCQGDVLRTIQLSGLFNVSKDFVDMPLRASPADVLAAFNALPDHTLPTLRRFVDRYFDPPGSDIEPTVPSDFKPEPPLVSEIKDPILREFASAIHGFWKELSFRPCADVDVHPMRHTLLRTRHPIMIVPGGRFRETYYWDTYWIVRGLLACDMVETARHVVENLLDHAEDNHFVPNGGRRYYLSRSQPPLLTLMVADVYDALMSRSQRNDAANLLHYSLGILDGEYSWWMKYSCHAVPVDGQDRRYLLNRYWSGSDKPRPEIEIAATAESGWDFSNRWLSALGDFATRSTIPVDLNLFLCNVESTLHRMHKLAGSAKQAATYDEARRDRADGMFAVLWSKSDSQWMDYNMDSKTHGQAALASNFLPLWGKCFQGHPRQTQTQAALLKSFANSGLLQVGGVATSSTPPIIVGKYQWDWPNAWAPVQHLLFEGLRQEGRDTNEKQLAREIARRWIQTVFLAYKRTGAIHEKYDATRVGAVGSGGEYVEQVGFGWTNGAVLSMLSDLAREEHQFRVDVDALRKCHDQKYYDCQVIV</sequence>
<keyword evidence="6" id="KW-0496">Mitochondrion</keyword>
<dbReference type="PROSITE" id="PS00927">
    <property type="entry name" value="TREHALASE_1"/>
    <property type="match status" value="1"/>
</dbReference>
<proteinExistence type="inferred from homology"/>
<dbReference type="InterPro" id="IPR001661">
    <property type="entry name" value="Glyco_hydro_37"/>
</dbReference>
<dbReference type="InterPro" id="IPR018232">
    <property type="entry name" value="Glyco_hydro_37_CS"/>
</dbReference>
<evidence type="ECO:0000256" key="4">
    <source>
        <dbReference type="RuleBase" id="RU361180"/>
    </source>
</evidence>
<comment type="similarity">
    <text evidence="1 4">Belongs to the glycosyl hydrolase 37 family.</text>
</comment>
<accession>A0A3P3Y8G2</accession>
<evidence type="ECO:0000313" key="6">
    <source>
        <dbReference type="EMBL" id="SPQ96449.1"/>
    </source>
</evidence>
<geneLocation type="mitochondrion" evidence="6"/>
<evidence type="ECO:0000256" key="2">
    <source>
        <dbReference type="ARBA" id="ARBA00022801"/>
    </source>
</evidence>
<dbReference type="PROSITE" id="PS00928">
    <property type="entry name" value="TREHALASE_2"/>
    <property type="match status" value="1"/>
</dbReference>
<dbReference type="InterPro" id="IPR008928">
    <property type="entry name" value="6-hairpin_glycosidase_sf"/>
</dbReference>
<dbReference type="Pfam" id="PF01204">
    <property type="entry name" value="Trehalase"/>
    <property type="match status" value="1"/>
</dbReference>
<feature type="transmembrane region" description="Helical" evidence="5">
    <location>
        <begin position="60"/>
        <end position="82"/>
    </location>
</feature>
<evidence type="ECO:0000256" key="1">
    <source>
        <dbReference type="ARBA" id="ARBA00005615"/>
    </source>
</evidence>
<keyword evidence="5" id="KW-0472">Membrane</keyword>
<comment type="catalytic activity">
    <reaction evidence="4">
        <text>alpha,alpha-trehalose + H2O = alpha-D-glucose + beta-D-glucose</text>
        <dbReference type="Rhea" id="RHEA:32675"/>
        <dbReference type="ChEBI" id="CHEBI:15377"/>
        <dbReference type="ChEBI" id="CHEBI:15903"/>
        <dbReference type="ChEBI" id="CHEBI:16551"/>
        <dbReference type="ChEBI" id="CHEBI:17925"/>
        <dbReference type="EC" id="3.2.1.28"/>
    </reaction>
</comment>
<organism evidence="6 7">
    <name type="scientific">Plasmodiophora brassicae</name>
    <name type="common">Clubroot disease agent</name>
    <dbReference type="NCBI Taxonomy" id="37360"/>
    <lineage>
        <taxon>Eukaryota</taxon>
        <taxon>Sar</taxon>
        <taxon>Rhizaria</taxon>
        <taxon>Endomyxa</taxon>
        <taxon>Phytomyxea</taxon>
        <taxon>Plasmodiophorida</taxon>
        <taxon>Plasmodiophoridae</taxon>
        <taxon>Plasmodiophora</taxon>
    </lineage>
</organism>
<dbReference type="Proteomes" id="UP000290189">
    <property type="component" value="Unassembled WGS sequence"/>
</dbReference>
<dbReference type="PANTHER" id="PTHR23403:SF1">
    <property type="entry name" value="TREHALASE"/>
    <property type="match status" value="1"/>
</dbReference>
<keyword evidence="2 4" id="KW-0378">Hydrolase</keyword>
<keyword evidence="5" id="KW-0812">Transmembrane</keyword>
<evidence type="ECO:0000256" key="3">
    <source>
        <dbReference type="ARBA" id="ARBA00023295"/>
    </source>
</evidence>
<gene>
    <name evidence="6" type="ORF">PLBR_LOCUS3664</name>
</gene>
<dbReference type="GO" id="GO:0005993">
    <property type="term" value="P:trehalose catabolic process"/>
    <property type="evidence" value="ECO:0007669"/>
    <property type="project" value="TreeGrafter"/>
</dbReference>
<dbReference type="EC" id="3.2.1.28" evidence="4"/>
<keyword evidence="5" id="KW-1133">Transmembrane helix</keyword>
<dbReference type="PRINTS" id="PR00744">
    <property type="entry name" value="GLHYDRLASE37"/>
</dbReference>
<protein>
    <recommendedName>
        <fullName evidence="4">Trehalase</fullName>
        <ecNumber evidence="4">3.2.1.28</ecNumber>
    </recommendedName>
    <alternativeName>
        <fullName evidence="4">Alpha-trehalose glucohydrolase</fullName>
    </alternativeName>
</protein>